<feature type="region of interest" description="Disordered" evidence="1">
    <location>
        <begin position="56"/>
        <end position="76"/>
    </location>
</feature>
<organism evidence="2 3">
    <name type="scientific">Stenomitos frigidus AS-A4</name>
    <dbReference type="NCBI Taxonomy" id="2933935"/>
    <lineage>
        <taxon>Bacteria</taxon>
        <taxon>Bacillati</taxon>
        <taxon>Cyanobacteriota</taxon>
        <taxon>Cyanophyceae</taxon>
        <taxon>Leptolyngbyales</taxon>
        <taxon>Leptolyngbyaceae</taxon>
        <taxon>Stenomitos</taxon>
    </lineage>
</organism>
<protein>
    <submittedName>
        <fullName evidence="2">DUF928 domain-containing protein</fullName>
    </submittedName>
</protein>
<gene>
    <name evidence="2" type="ORF">NDI38_27965</name>
</gene>
<name>A0ABV0KSI6_9CYAN</name>
<evidence type="ECO:0000256" key="1">
    <source>
        <dbReference type="SAM" id="MobiDB-lite"/>
    </source>
</evidence>
<comment type="caution">
    <text evidence="2">The sequence shown here is derived from an EMBL/GenBank/DDBJ whole genome shotgun (WGS) entry which is preliminary data.</text>
</comment>
<dbReference type="InterPro" id="IPR010328">
    <property type="entry name" value="DUF928"/>
</dbReference>
<accession>A0ABV0KSI6</accession>
<proteinExistence type="predicted"/>
<sequence length="278" mass="30585">MEFGMKLHFQITKLAFAISLVVTGNTQVNAKETASLIEQSLPVASSKPLNEPIFAAPPLPPGTGAPGRRSEAGTRGCEMAGKPVASSQQRLFNALAPVYKSVDVNSGVDSEVVLGLTTAARPTFWFYVPYLSPSTYGEFVLEDEAGKLSVYSVALNQIPGIIGLTLSPTATSLEIGKRYRWYFNVYCQKDNELFRFVEGDIERLQLNPSLQNQLEQASLQQKVRLYAANGIWYDSLTIAAELHRKSLNDPNWATLLRTVGLSEFAQEPIVSHTTLEKK</sequence>
<dbReference type="EMBL" id="JAMPLM010000057">
    <property type="protein sequence ID" value="MEP1062213.1"/>
    <property type="molecule type" value="Genomic_DNA"/>
</dbReference>
<dbReference type="Proteomes" id="UP001476950">
    <property type="component" value="Unassembled WGS sequence"/>
</dbReference>
<evidence type="ECO:0000313" key="2">
    <source>
        <dbReference type="EMBL" id="MEP1062213.1"/>
    </source>
</evidence>
<keyword evidence="3" id="KW-1185">Reference proteome</keyword>
<evidence type="ECO:0000313" key="3">
    <source>
        <dbReference type="Proteomes" id="UP001476950"/>
    </source>
</evidence>
<dbReference type="Pfam" id="PF06051">
    <property type="entry name" value="DUF928"/>
    <property type="match status" value="1"/>
</dbReference>
<reference evidence="2 3" key="1">
    <citation type="submission" date="2022-04" db="EMBL/GenBank/DDBJ databases">
        <title>Positive selection, recombination, and allopatry shape intraspecific diversity of widespread and dominant cyanobacteria.</title>
        <authorList>
            <person name="Wei J."/>
            <person name="Shu W."/>
            <person name="Hu C."/>
        </authorList>
    </citation>
    <scope>NUCLEOTIDE SEQUENCE [LARGE SCALE GENOMIC DNA]</scope>
    <source>
        <strain evidence="2 3">AS-A4</strain>
    </source>
</reference>